<dbReference type="OrthoDB" id="5981116at2759"/>
<protein>
    <submittedName>
        <fullName evidence="2">Uncharacterized protein</fullName>
    </submittedName>
</protein>
<feature type="region of interest" description="Disordered" evidence="1">
    <location>
        <begin position="382"/>
        <end position="401"/>
    </location>
</feature>
<name>A0A8B6CV39_MYTGA</name>
<dbReference type="Proteomes" id="UP000596742">
    <property type="component" value="Unassembled WGS sequence"/>
</dbReference>
<organism evidence="2 3">
    <name type="scientific">Mytilus galloprovincialis</name>
    <name type="common">Mediterranean mussel</name>
    <dbReference type="NCBI Taxonomy" id="29158"/>
    <lineage>
        <taxon>Eukaryota</taxon>
        <taxon>Metazoa</taxon>
        <taxon>Spiralia</taxon>
        <taxon>Lophotrochozoa</taxon>
        <taxon>Mollusca</taxon>
        <taxon>Bivalvia</taxon>
        <taxon>Autobranchia</taxon>
        <taxon>Pteriomorphia</taxon>
        <taxon>Mytilida</taxon>
        <taxon>Mytiloidea</taxon>
        <taxon>Mytilidae</taxon>
        <taxon>Mytilinae</taxon>
        <taxon>Mytilus</taxon>
    </lineage>
</organism>
<dbReference type="EMBL" id="UYJE01002473">
    <property type="protein sequence ID" value="VDI11046.1"/>
    <property type="molecule type" value="Genomic_DNA"/>
</dbReference>
<feature type="compositionally biased region" description="Basic residues" evidence="1">
    <location>
        <begin position="392"/>
        <end position="401"/>
    </location>
</feature>
<proteinExistence type="predicted"/>
<accession>A0A8B6CV39</accession>
<dbReference type="AlphaFoldDB" id="A0A8B6CV39"/>
<sequence length="775" mass="90003">MTNILKDNFKVNKTRETRSVRRELQVFDKKINIRVSLQGSKSISDNKEKLYGLLYSYENYKFEFRSLLGLISVLDNLECATLLPFQEAHEIYSSFFEQSPDKYAFRDKILDAEKGLLCCYFIHPMDKIAYLALRITELPIEKIIQQILESLPTFQKDDTLTSETVAKVIKSMDTEYDKQCAKALLVSNNCTDTDLYSFGVNPQTARNHINRIIDIVDECDNAELAANDIVRLHLEAKTGILEKRMAVVESAIAKMHVRTEYDQKRIEELVQNKEDLQIEIQEQSQIKEGKTKYHSQKLRQTIKRTAEDLIDKNRIKKRKLGAGPREKLEEDDEEFLLNCMETKATAHGRRHDSVLYLNHTVRKADFKNIVNHYRVSRGKQPIKSSTTVYNRSRPKSIRSSQAKRHRGKWLFSCKKPTKSEEKYRIHTKHQRAHVKRAVIHLCKSDNKLALIHSMDDKAYLKPEASDGLDKFRIFQTTDKSKQRLLPKYDFAQAKLNITPSSHRYFLKEIVGMDKNVQLAMTEDENICVFRPKFYLGSSGSVWASEDMRLRYEKPEIYEIPISMTALSDDFHKVAAILRDKTNHFLLQTETRDYQKATSQAKCLFQEYEQNRLNSLSFHLDQAELMLSYDLNEKCETEKRTVIQVYDLLKIIRDNISNIKENFKKATLNIEDLTEWYENLIGNCTGLLKLFDGLTLRKLKPRVLELTDAGPGVGKSNRDVRFRAAEKVLIQNLDFYSRIHRATGDCQNEVERTQSAVGKAISDGGSIHWEYKILDI</sequence>
<comment type="caution">
    <text evidence="2">The sequence shown here is derived from an EMBL/GenBank/DDBJ whole genome shotgun (WGS) entry which is preliminary data.</text>
</comment>
<reference evidence="2" key="1">
    <citation type="submission" date="2018-11" db="EMBL/GenBank/DDBJ databases">
        <authorList>
            <person name="Alioto T."/>
            <person name="Alioto T."/>
        </authorList>
    </citation>
    <scope>NUCLEOTIDE SEQUENCE</scope>
</reference>
<evidence type="ECO:0000256" key="1">
    <source>
        <dbReference type="SAM" id="MobiDB-lite"/>
    </source>
</evidence>
<evidence type="ECO:0000313" key="3">
    <source>
        <dbReference type="Proteomes" id="UP000596742"/>
    </source>
</evidence>
<keyword evidence="3" id="KW-1185">Reference proteome</keyword>
<evidence type="ECO:0000313" key="2">
    <source>
        <dbReference type="EMBL" id="VDI11046.1"/>
    </source>
</evidence>
<gene>
    <name evidence="2" type="ORF">MGAL_10B079306</name>
</gene>